<dbReference type="Pfam" id="PF23275">
    <property type="entry name" value="TPR_23"/>
    <property type="match status" value="1"/>
</dbReference>
<accession>A0AAX3TCT5</accession>
<protein>
    <recommendedName>
        <fullName evidence="2">TPR repeat domain-containing protein</fullName>
    </recommendedName>
</protein>
<reference evidence="3" key="1">
    <citation type="submission" date="2023-04" db="EMBL/GenBank/DDBJ databases">
        <title>Complete genome sequence of a phthalic acid esters degrading bacterial strain.</title>
        <authorList>
            <person name="Weng L."/>
            <person name="Jia Y."/>
            <person name="Ren L."/>
        </authorList>
    </citation>
    <scope>NUCLEOTIDE SEQUENCE</scope>
    <source>
        <strain evidence="3">RL-LY01</strain>
    </source>
</reference>
<name>A0AAX3TCT5_9ACTN</name>
<organism evidence="3 4">
    <name type="scientific">Gordonia hongkongensis</name>
    <dbReference type="NCBI Taxonomy" id="1701090"/>
    <lineage>
        <taxon>Bacteria</taxon>
        <taxon>Bacillati</taxon>
        <taxon>Actinomycetota</taxon>
        <taxon>Actinomycetes</taxon>
        <taxon>Mycobacteriales</taxon>
        <taxon>Gordoniaceae</taxon>
        <taxon>Gordonia</taxon>
    </lineage>
</organism>
<evidence type="ECO:0000313" key="3">
    <source>
        <dbReference type="EMBL" id="WFP26975.1"/>
    </source>
</evidence>
<feature type="domain" description="TPR repeat" evidence="2">
    <location>
        <begin position="221"/>
        <end position="512"/>
    </location>
</feature>
<feature type="region of interest" description="Disordered" evidence="1">
    <location>
        <begin position="45"/>
        <end position="65"/>
    </location>
</feature>
<evidence type="ECO:0000313" key="4">
    <source>
        <dbReference type="Proteomes" id="UP001213504"/>
    </source>
</evidence>
<evidence type="ECO:0000259" key="2">
    <source>
        <dbReference type="Pfam" id="PF23275"/>
    </source>
</evidence>
<dbReference type="InterPro" id="IPR057037">
    <property type="entry name" value="TPR_rep_actino"/>
</dbReference>
<dbReference type="RefSeq" id="WP_065632146.1">
    <property type="nucleotide sequence ID" value="NZ_CP121270.1"/>
</dbReference>
<dbReference type="EMBL" id="CP121270">
    <property type="protein sequence ID" value="WFP26975.1"/>
    <property type="molecule type" value="Genomic_DNA"/>
</dbReference>
<dbReference type="Proteomes" id="UP001213504">
    <property type="component" value="Chromosome"/>
</dbReference>
<sequence>MSRPSRSVVNGWDLMSLDAVATALDAAVDDLRDLTQRMAEAPMKAGDSKGWVGDSQRGCETRTDSDRTEINKLGADITRAATALRDTSSAISPNRTTALVRALGLERDEFSVADDWTVRDTRDYAAELKGVEAGSATERSILDAQAARAEEAKTATLSLHSLADQMGEDDRNGARVLAAAFGDAEGNAPLASSYSPGQASIDVQAIMSGSATKEQKDRFFRATSLTAEQRAALARGDFAEISKEQFDYLKAIYTPSWGGGPEGQPLSLDALKSFGDRYIGAERENLKRGLGDGVYLLGNPNLRTRQTDSNSIAEVLGTNTPLVAGGLNQLPAPIRDLLSGPAASKASISNDPSGVDGSRMIEVTRLGSVDDFNDLMDVLEHRSEDSGLASYGSQSVQLGSDVDRAIIARASEIAGGDVNERYITDRNETISHPSVERLLDRMLGVAGSDHIAVHDAVVGATGGSHSSMPAVHSLDGGEKPYDPSLAMKELFQFDWADKAGREHDGINRLFNWMPEVASTPDGVSAERMADGVRSGQIASELARIIAENKSDFEDMNGGSASLGEVNPELTRTLARAVSPFLAELAEVDPTLFDTRGVTALGEANQFKSLFQILTSDPEAGRVMNTSALWQANVLEQVFGSDPERTDLGEKVARLHGGMTAGMNAMLDEDTADRRYDAARDYALHGAAFDSVKSLATGIPGLSPAIKGAIDIAAPSLKLDVTGLPPNPEDVGSATEFASLRASLYKNTDLDLVYREMLEGYISSHPEFLETDSFRSIYGSQAYDQDFLDSVAKDGLPPGWDGIALKSVVQELVGARGSYFFTDYNNQLARMNDKNFADGAGW</sequence>
<evidence type="ECO:0000256" key="1">
    <source>
        <dbReference type="SAM" id="MobiDB-lite"/>
    </source>
</evidence>
<gene>
    <name evidence="3" type="ORF">P9A14_11070</name>
</gene>
<proteinExistence type="predicted"/>
<dbReference type="AlphaFoldDB" id="A0AAX3TCT5"/>